<gene>
    <name evidence="1" type="ORF">Ahy_B01g052531</name>
</gene>
<dbReference type="Proteomes" id="UP000289738">
    <property type="component" value="Chromosome B01"/>
</dbReference>
<dbReference type="PANTHER" id="PTHR46033">
    <property type="entry name" value="PROTEIN MAIN-LIKE 2"/>
    <property type="match status" value="1"/>
</dbReference>
<comment type="caution">
    <text evidence="1">The sequence shown here is derived from an EMBL/GenBank/DDBJ whole genome shotgun (WGS) entry which is preliminary data.</text>
</comment>
<name>A0A445APV2_ARAHY</name>
<evidence type="ECO:0000313" key="1">
    <source>
        <dbReference type="EMBL" id="RYR28414.1"/>
    </source>
</evidence>
<dbReference type="InterPro" id="IPR044824">
    <property type="entry name" value="MAIN-like"/>
</dbReference>
<organism evidence="1 2">
    <name type="scientific">Arachis hypogaea</name>
    <name type="common">Peanut</name>
    <dbReference type="NCBI Taxonomy" id="3818"/>
    <lineage>
        <taxon>Eukaryota</taxon>
        <taxon>Viridiplantae</taxon>
        <taxon>Streptophyta</taxon>
        <taxon>Embryophyta</taxon>
        <taxon>Tracheophyta</taxon>
        <taxon>Spermatophyta</taxon>
        <taxon>Magnoliopsida</taxon>
        <taxon>eudicotyledons</taxon>
        <taxon>Gunneridae</taxon>
        <taxon>Pentapetalae</taxon>
        <taxon>rosids</taxon>
        <taxon>fabids</taxon>
        <taxon>Fabales</taxon>
        <taxon>Fabaceae</taxon>
        <taxon>Papilionoideae</taxon>
        <taxon>50 kb inversion clade</taxon>
        <taxon>dalbergioids sensu lato</taxon>
        <taxon>Dalbergieae</taxon>
        <taxon>Pterocarpus clade</taxon>
        <taxon>Arachis</taxon>
    </lineage>
</organism>
<accession>A0A445APV2</accession>
<sequence>MAKVKAGHIGITKFNIKLKWLRARLQHMPFDLPDNALIQYARCYILYLLGGVLLSNKANNTVHAPNVTTLYSFPLAIRWAGKKGQKDYAEQCLLRHRQRLDNLQVDEFNWLPYMDPRFLSRVFTEFLSHPHEDFYTAVVPLILFKWIEILNKDKVLH</sequence>
<evidence type="ECO:0000313" key="2">
    <source>
        <dbReference type="Proteomes" id="UP000289738"/>
    </source>
</evidence>
<dbReference type="EMBL" id="SDMP01000011">
    <property type="protein sequence ID" value="RYR28414.1"/>
    <property type="molecule type" value="Genomic_DNA"/>
</dbReference>
<evidence type="ECO:0008006" key="3">
    <source>
        <dbReference type="Google" id="ProtNLM"/>
    </source>
</evidence>
<dbReference type="GO" id="GO:0010073">
    <property type="term" value="P:meristem maintenance"/>
    <property type="evidence" value="ECO:0007669"/>
    <property type="project" value="InterPro"/>
</dbReference>
<reference evidence="1 2" key="1">
    <citation type="submission" date="2019-01" db="EMBL/GenBank/DDBJ databases">
        <title>Sequencing of cultivated peanut Arachis hypogaea provides insights into genome evolution and oil improvement.</title>
        <authorList>
            <person name="Chen X."/>
        </authorList>
    </citation>
    <scope>NUCLEOTIDE SEQUENCE [LARGE SCALE GENOMIC DNA]</scope>
    <source>
        <strain evidence="2">cv. Fuhuasheng</strain>
        <tissue evidence="1">Leaves</tissue>
    </source>
</reference>
<dbReference type="PANTHER" id="PTHR46033:SF8">
    <property type="entry name" value="PROTEIN MAINTENANCE OF MERISTEMS-LIKE"/>
    <property type="match status" value="1"/>
</dbReference>
<keyword evidence="2" id="KW-1185">Reference proteome</keyword>
<proteinExistence type="predicted"/>
<dbReference type="AlphaFoldDB" id="A0A445APV2"/>
<protein>
    <recommendedName>
        <fullName evidence="3">Aminotransferase-like plant mobile domain-containing protein</fullName>
    </recommendedName>
</protein>